<comment type="caution">
    <text evidence="1">The sequence shown here is derived from an EMBL/GenBank/DDBJ whole genome shotgun (WGS) entry which is preliminary data.</text>
</comment>
<reference evidence="1" key="1">
    <citation type="submission" date="2021-01" db="EMBL/GenBank/DDBJ databases">
        <title>Phytophthora aleatoria, a newly-described species from Pinus radiata is distinct from Phytophthora cactorum isolates based on comparative genomics.</title>
        <authorList>
            <person name="Mcdougal R."/>
            <person name="Panda P."/>
            <person name="Williams N."/>
            <person name="Studholme D.J."/>
        </authorList>
    </citation>
    <scope>NUCLEOTIDE SEQUENCE</scope>
    <source>
        <strain evidence="1">NZFS 3830</strain>
    </source>
</reference>
<dbReference type="AlphaFoldDB" id="A0A8T1TKY3"/>
<organism evidence="1 2">
    <name type="scientific">Phytophthora cactorum</name>
    <dbReference type="NCBI Taxonomy" id="29920"/>
    <lineage>
        <taxon>Eukaryota</taxon>
        <taxon>Sar</taxon>
        <taxon>Stramenopiles</taxon>
        <taxon>Oomycota</taxon>
        <taxon>Peronosporomycetes</taxon>
        <taxon>Peronosporales</taxon>
        <taxon>Peronosporaceae</taxon>
        <taxon>Phytophthora</taxon>
    </lineage>
</organism>
<proteinExistence type="predicted"/>
<evidence type="ECO:0000313" key="1">
    <source>
        <dbReference type="EMBL" id="KAG6942113.1"/>
    </source>
</evidence>
<accession>A0A8T1TKY3</accession>
<name>A0A8T1TKY3_9STRA</name>
<gene>
    <name evidence="1" type="ORF">JG687_00019254</name>
</gene>
<sequence>MLAPCGNWKRFLRTMHFLIASHCFRLRDPSARINTRNRVDPAMDEIATRMRFNFRVKELTLLTFNFYPSSSYIVTLERDSIPVVEAFTMLCRRMKEPSTLFTVTKGFGRPPVAYSSIRDQVVNELYDKR</sequence>
<dbReference type="OrthoDB" id="122562at2759"/>
<evidence type="ECO:0000313" key="2">
    <source>
        <dbReference type="Proteomes" id="UP000688947"/>
    </source>
</evidence>
<protein>
    <submittedName>
        <fullName evidence="1">Uncharacterized protein</fullName>
    </submittedName>
</protein>
<dbReference type="EMBL" id="JAENGZ010003133">
    <property type="protein sequence ID" value="KAG6942113.1"/>
    <property type="molecule type" value="Genomic_DNA"/>
</dbReference>
<dbReference type="VEuPathDB" id="FungiDB:PC110_g1594"/>
<dbReference type="Proteomes" id="UP000688947">
    <property type="component" value="Unassembled WGS sequence"/>
</dbReference>